<dbReference type="RefSeq" id="WP_116239130.1">
    <property type="nucleotide sequence ID" value="NZ_BJML01000002.1"/>
</dbReference>
<dbReference type="Pfam" id="PF08021">
    <property type="entry name" value="FAD_binding_9"/>
    <property type="match status" value="1"/>
</dbReference>
<dbReference type="Gene3D" id="3.40.50.80">
    <property type="entry name" value="Nucleotide-binding domain of ferredoxin-NADP reductase (FNR) module"/>
    <property type="match status" value="1"/>
</dbReference>
<dbReference type="Gene3D" id="2.40.30.10">
    <property type="entry name" value="Translation factors"/>
    <property type="match status" value="1"/>
</dbReference>
<dbReference type="PROSITE" id="PS51384">
    <property type="entry name" value="FAD_FR"/>
    <property type="match status" value="1"/>
</dbReference>
<dbReference type="InterPro" id="IPR013113">
    <property type="entry name" value="SIP_FAD-bd"/>
</dbReference>
<reference evidence="2 3" key="1">
    <citation type="submission" date="2019-06" db="EMBL/GenBank/DDBJ databases">
        <title>Whole genome shotgun sequence of Microbacterium testaceum NBRC 12675.</title>
        <authorList>
            <person name="Hosoyama A."/>
            <person name="Uohara A."/>
            <person name="Ohji S."/>
            <person name="Ichikawa N."/>
        </authorList>
    </citation>
    <scope>NUCLEOTIDE SEQUENCE [LARGE SCALE GENOMIC DNA]</scope>
    <source>
        <strain evidence="2 3">NBRC 12675</strain>
    </source>
</reference>
<dbReference type="InterPro" id="IPR017938">
    <property type="entry name" value="Riboflavin_synthase-like_b-brl"/>
</dbReference>
<name>A0A4Y3QIX5_MICTE</name>
<dbReference type="InterPro" id="IPR039261">
    <property type="entry name" value="FNR_nucleotide-bd"/>
</dbReference>
<dbReference type="OrthoDB" id="9814826at2"/>
<dbReference type="PANTHER" id="PTHR30157">
    <property type="entry name" value="FERRIC REDUCTASE, NADPH-DEPENDENT"/>
    <property type="match status" value="1"/>
</dbReference>
<dbReference type="GO" id="GO:0016491">
    <property type="term" value="F:oxidoreductase activity"/>
    <property type="evidence" value="ECO:0007669"/>
    <property type="project" value="InterPro"/>
</dbReference>
<protein>
    <submittedName>
        <fullName evidence="2">Siderophore-interacting protein</fullName>
    </submittedName>
</protein>
<dbReference type="AlphaFoldDB" id="A0A4Y3QIX5"/>
<comment type="caution">
    <text evidence="2">The sequence shown here is derived from an EMBL/GenBank/DDBJ whole genome shotgun (WGS) entry which is preliminary data.</text>
</comment>
<feature type="domain" description="FAD-binding FR-type" evidence="1">
    <location>
        <begin position="10"/>
        <end position="133"/>
    </location>
</feature>
<sequence>MSDRPARPPRPQHVLHVVETERLTPHLVRVRARGENLEAFRDSPHTDKYVKITFAKPELGLEPPYDLAALRETLAPEDLPVTRTYTVRAVDGDEVTIDFVVHGDEGLAGPWAARAQPGERLVVSSPGGGYAPDSTADWHLFIGDESAIPAISAALEALAPDAVGAAFLEVQAADEQLSLDAPAGVEIVWVHRGSAVAGATNVLADAVTSWHPHDGRGHVFAHGEREAMKRIRDLVFTRWGLGREQVSLSGYWAYGRTEDRFQAEKREPIGQIL</sequence>
<dbReference type="InterPro" id="IPR017927">
    <property type="entry name" value="FAD-bd_FR_type"/>
</dbReference>
<dbReference type="GeneID" id="57143826"/>
<proteinExistence type="predicted"/>
<dbReference type="InterPro" id="IPR039374">
    <property type="entry name" value="SIP_fam"/>
</dbReference>
<dbReference type="InterPro" id="IPR007037">
    <property type="entry name" value="SIP_rossman_dom"/>
</dbReference>
<dbReference type="Pfam" id="PF04954">
    <property type="entry name" value="SIP"/>
    <property type="match status" value="1"/>
</dbReference>
<dbReference type="Proteomes" id="UP000319525">
    <property type="component" value="Unassembled WGS sequence"/>
</dbReference>
<dbReference type="PANTHER" id="PTHR30157:SF0">
    <property type="entry name" value="NADPH-DEPENDENT FERRIC-CHELATE REDUCTASE"/>
    <property type="match status" value="1"/>
</dbReference>
<evidence type="ECO:0000313" key="3">
    <source>
        <dbReference type="Proteomes" id="UP000319525"/>
    </source>
</evidence>
<dbReference type="CDD" id="cd06193">
    <property type="entry name" value="siderophore_interacting"/>
    <property type="match status" value="1"/>
</dbReference>
<organism evidence="2 3">
    <name type="scientific">Microbacterium testaceum</name>
    <name type="common">Aureobacterium testaceum</name>
    <name type="synonym">Brevibacterium testaceum</name>
    <dbReference type="NCBI Taxonomy" id="2033"/>
    <lineage>
        <taxon>Bacteria</taxon>
        <taxon>Bacillati</taxon>
        <taxon>Actinomycetota</taxon>
        <taxon>Actinomycetes</taxon>
        <taxon>Micrococcales</taxon>
        <taxon>Microbacteriaceae</taxon>
        <taxon>Microbacterium</taxon>
    </lineage>
</organism>
<dbReference type="EMBL" id="BJML01000002">
    <property type="protein sequence ID" value="GEB45184.1"/>
    <property type="molecule type" value="Genomic_DNA"/>
</dbReference>
<evidence type="ECO:0000259" key="1">
    <source>
        <dbReference type="PROSITE" id="PS51384"/>
    </source>
</evidence>
<evidence type="ECO:0000313" key="2">
    <source>
        <dbReference type="EMBL" id="GEB45184.1"/>
    </source>
</evidence>
<gene>
    <name evidence="2" type="ORF">MTE01_11290</name>
</gene>
<dbReference type="SUPFAM" id="SSF63380">
    <property type="entry name" value="Riboflavin synthase domain-like"/>
    <property type="match status" value="1"/>
</dbReference>
<accession>A0A4Y3QIX5</accession>